<feature type="non-terminal residue" evidence="1">
    <location>
        <position position="50"/>
    </location>
</feature>
<evidence type="ECO:0000313" key="1">
    <source>
        <dbReference type="EMBL" id="CAB0012360.1"/>
    </source>
</evidence>
<organism evidence="1 2">
    <name type="scientific">Nesidiocoris tenuis</name>
    <dbReference type="NCBI Taxonomy" id="355587"/>
    <lineage>
        <taxon>Eukaryota</taxon>
        <taxon>Metazoa</taxon>
        <taxon>Ecdysozoa</taxon>
        <taxon>Arthropoda</taxon>
        <taxon>Hexapoda</taxon>
        <taxon>Insecta</taxon>
        <taxon>Pterygota</taxon>
        <taxon>Neoptera</taxon>
        <taxon>Paraneoptera</taxon>
        <taxon>Hemiptera</taxon>
        <taxon>Heteroptera</taxon>
        <taxon>Panheteroptera</taxon>
        <taxon>Cimicomorpha</taxon>
        <taxon>Miridae</taxon>
        <taxon>Dicyphina</taxon>
        <taxon>Nesidiocoris</taxon>
    </lineage>
</organism>
<dbReference type="Proteomes" id="UP000479000">
    <property type="component" value="Unassembled WGS sequence"/>
</dbReference>
<proteinExistence type="predicted"/>
<sequence>MKKQFHFWKSYKDFRNYYLGGENLGTEVTVGSDVPNRMVTTPAQIQNSKT</sequence>
<evidence type="ECO:0000313" key="2">
    <source>
        <dbReference type="Proteomes" id="UP000479000"/>
    </source>
</evidence>
<reference evidence="1 2" key="1">
    <citation type="submission" date="2020-02" db="EMBL/GenBank/DDBJ databases">
        <authorList>
            <person name="Ferguson B K."/>
        </authorList>
    </citation>
    <scope>NUCLEOTIDE SEQUENCE [LARGE SCALE GENOMIC DNA]</scope>
</reference>
<gene>
    <name evidence="1" type="ORF">NTEN_LOCUS17106</name>
</gene>
<name>A0A6H5HFD3_9HEMI</name>
<accession>A0A6H5HFD3</accession>
<dbReference type="AlphaFoldDB" id="A0A6H5HFD3"/>
<keyword evidence="2" id="KW-1185">Reference proteome</keyword>
<dbReference type="EMBL" id="CADCXU010025325">
    <property type="protein sequence ID" value="CAB0012360.1"/>
    <property type="molecule type" value="Genomic_DNA"/>
</dbReference>
<protein>
    <submittedName>
        <fullName evidence="1">Uncharacterized protein</fullName>
    </submittedName>
</protein>